<proteinExistence type="predicted"/>
<evidence type="ECO:0000313" key="2">
    <source>
        <dbReference type="Proteomes" id="UP001056164"/>
    </source>
</evidence>
<protein>
    <submittedName>
        <fullName evidence="1">DUF6271 family protein</fullName>
    </submittedName>
</protein>
<dbReference type="InterPro" id="IPR046238">
    <property type="entry name" value="DUF6271"/>
</dbReference>
<dbReference type="RefSeq" id="WP_252794996.1">
    <property type="nucleotide sequence ID" value="NZ_CP097121.1"/>
</dbReference>
<accession>A0ABY5BXC2</accession>
<dbReference type="Proteomes" id="UP001056164">
    <property type="component" value="Chromosome"/>
</dbReference>
<name>A0ABY5BXC2_9LACO</name>
<dbReference type="EMBL" id="CP097121">
    <property type="protein sequence ID" value="USS90480.1"/>
    <property type="molecule type" value="Genomic_DNA"/>
</dbReference>
<keyword evidence="2" id="KW-1185">Reference proteome</keyword>
<reference evidence="1" key="1">
    <citation type="submission" date="2022-05" db="EMBL/GenBank/DDBJ databases">
        <authorList>
            <person name="Oliphant S.A."/>
            <person name="Watson-Haigh N.S."/>
            <person name="Sumby K.M."/>
            <person name="Gardner J.M."/>
            <person name="Jiranek V."/>
        </authorList>
    </citation>
    <scope>NUCLEOTIDE SEQUENCE</scope>
    <source>
        <strain evidence="1">KI4_A6</strain>
    </source>
</reference>
<evidence type="ECO:0000313" key="1">
    <source>
        <dbReference type="EMBL" id="USS90480.1"/>
    </source>
</evidence>
<gene>
    <name evidence="1" type="ORF">M3M37_06480</name>
</gene>
<organism evidence="1 2">
    <name type="scientific">Fructilactobacillus carniphilus</name>
    <dbReference type="NCBI Taxonomy" id="2940297"/>
    <lineage>
        <taxon>Bacteria</taxon>
        <taxon>Bacillati</taxon>
        <taxon>Bacillota</taxon>
        <taxon>Bacilli</taxon>
        <taxon>Lactobacillales</taxon>
        <taxon>Lactobacillaceae</taxon>
        <taxon>Fructilactobacillus</taxon>
    </lineage>
</organism>
<sequence>MTAAQHLYVIPTNREAGASIASLLDEIKIAFAQGKLSPDQLVLVVLDSGNEHDFAVNHDQLLHSLAGSAIKAYHVTADDFDQLLRQAVDPDVVDLVVGEEFSYGKMVNKISIMANLLGTRYVHRRDSDVYLQADRSVTPLLAELEGFAIDDKVKLVGSSYIGAWGIDYSDVEDDQETLRKLFSLSKPNYTTAQLDDYINNKYVEGSKETFTGKLTFSEKKANYIDAGNFALKDIFLNVPVSPANVTSGTDYLYHNALGKSDWKMLYHNDRVIHRYNKDRYDRINHILYGDSKLLSRLMTTVTKRALQDQTLSDDFAVMSQQLADAYVAALKSDNLNDDLKDTFAKFVVVYAAIPHENYQAVAQHVAQHEDEYLAKTVRDVQNFVTLLRKWPDVMAETKKISLQEFEING</sequence>
<dbReference type="Pfam" id="PF19787">
    <property type="entry name" value="DUF6271"/>
    <property type="match status" value="1"/>
</dbReference>